<comment type="subunit">
    <text evidence="5">Homopolymer.</text>
</comment>
<dbReference type="NCBIfam" id="NF006826">
    <property type="entry name" value="PRK09347.1-3"/>
    <property type="match status" value="1"/>
</dbReference>
<keyword evidence="4 5" id="KW-0378">Hydrolase</keyword>
<feature type="binding site" evidence="5">
    <location>
        <position position="169"/>
    </location>
    <ligand>
        <name>Zn(2+)</name>
        <dbReference type="ChEBI" id="CHEBI:29105"/>
    </ligand>
</feature>
<feature type="binding site" evidence="5">
    <location>
        <position position="98"/>
    </location>
    <ligand>
        <name>Zn(2+)</name>
        <dbReference type="ChEBI" id="CHEBI:29105"/>
    </ligand>
</feature>
<protein>
    <recommendedName>
        <fullName evidence="5">GTP cyclohydrolase 1</fullName>
        <ecNumber evidence="5">3.5.4.16</ecNumber>
    </recommendedName>
    <alternativeName>
        <fullName evidence="5">GTP cyclohydrolase I</fullName>
        <shortName evidence="5">GTP-CH-I</shortName>
    </alternativeName>
</protein>
<feature type="domain" description="GTP cyclohydrolase I" evidence="7">
    <location>
        <begin position="32"/>
        <end position="204"/>
    </location>
</feature>
<dbReference type="InterPro" id="IPR020602">
    <property type="entry name" value="GTP_CycHdrlase_I_dom"/>
</dbReference>
<dbReference type="InterPro" id="IPR043134">
    <property type="entry name" value="GTP-CH-I_N"/>
</dbReference>
<evidence type="ECO:0000256" key="2">
    <source>
        <dbReference type="ARBA" id="ARBA00005080"/>
    </source>
</evidence>
<keyword evidence="5" id="KW-0547">Nucleotide-binding</keyword>
<dbReference type="EMBL" id="CP074133">
    <property type="protein sequence ID" value="QUX24146.1"/>
    <property type="molecule type" value="Genomic_DNA"/>
</dbReference>
<feature type="compositionally biased region" description="Basic and acidic residues" evidence="6">
    <location>
        <begin position="9"/>
        <end position="22"/>
    </location>
</feature>
<comment type="similarity">
    <text evidence="5">Belongs to the GTP cyclohydrolase I family.</text>
</comment>
<keyword evidence="5" id="KW-0342">GTP-binding</keyword>
<organism evidence="8 9">
    <name type="scientific">Nocardiopsis changdeensis</name>
    <dbReference type="NCBI Taxonomy" id="2831969"/>
    <lineage>
        <taxon>Bacteria</taxon>
        <taxon>Bacillati</taxon>
        <taxon>Actinomycetota</taxon>
        <taxon>Actinomycetes</taxon>
        <taxon>Streptosporangiales</taxon>
        <taxon>Nocardiopsidaceae</taxon>
        <taxon>Nocardiopsis</taxon>
    </lineage>
</organism>
<comment type="pathway">
    <text evidence="2 5">Cofactor biosynthesis; 7,8-dihydroneopterin triphosphate biosynthesis; 7,8-dihydroneopterin triphosphate from GTP: step 1/1.</text>
</comment>
<gene>
    <name evidence="5 8" type="primary">folE</name>
    <name evidence="8" type="ORF">KGD84_07510</name>
</gene>
<dbReference type="PANTHER" id="PTHR11109:SF7">
    <property type="entry name" value="GTP CYCLOHYDROLASE 1"/>
    <property type="match status" value="1"/>
</dbReference>
<evidence type="ECO:0000256" key="5">
    <source>
        <dbReference type="HAMAP-Rule" id="MF_00223"/>
    </source>
</evidence>
<dbReference type="EC" id="3.5.4.16" evidence="5"/>
<feature type="region of interest" description="Disordered" evidence="6">
    <location>
        <begin position="1"/>
        <end position="22"/>
    </location>
</feature>
<keyword evidence="9" id="KW-1185">Reference proteome</keyword>
<evidence type="ECO:0000256" key="3">
    <source>
        <dbReference type="ARBA" id="ARBA00022563"/>
    </source>
</evidence>
<comment type="catalytic activity">
    <reaction evidence="1 5">
        <text>GTP + H2O = 7,8-dihydroneopterin 3'-triphosphate + formate + H(+)</text>
        <dbReference type="Rhea" id="RHEA:17473"/>
        <dbReference type="ChEBI" id="CHEBI:15377"/>
        <dbReference type="ChEBI" id="CHEBI:15378"/>
        <dbReference type="ChEBI" id="CHEBI:15740"/>
        <dbReference type="ChEBI" id="CHEBI:37565"/>
        <dbReference type="ChEBI" id="CHEBI:58462"/>
        <dbReference type="EC" id="3.5.4.16"/>
    </reaction>
</comment>
<feature type="binding site" evidence="5">
    <location>
        <position position="101"/>
    </location>
    <ligand>
        <name>Zn(2+)</name>
        <dbReference type="ChEBI" id="CHEBI:29105"/>
    </ligand>
</feature>
<proteinExistence type="inferred from homology"/>
<accession>A0ABX8BQ03</accession>
<dbReference type="InterPro" id="IPR001474">
    <property type="entry name" value="GTP_CycHdrlase_I"/>
</dbReference>
<dbReference type="SUPFAM" id="SSF55620">
    <property type="entry name" value="Tetrahydrobiopterin biosynthesis enzymes-like"/>
    <property type="match status" value="1"/>
</dbReference>
<sequence length="214" mass="23688">MSPPGVQTHESEAPDGRLLHRPADGVDTARVAELVRELLVVLGEDPEREGLLATPRRVANWWREFLEPPAALVPTSFSETRLSDQLVVVSGMEVWSLCEHHLLPMRLELTVGYVPADSVLGLSKFARIARRHAGRLQLQERFTRQVAREVQEATGNEDVAVAARGEHLCMSMRGVRMESASTSTVLAFGRLREDAVLSQQFLAFAQTTGSGRPR</sequence>
<evidence type="ECO:0000259" key="7">
    <source>
        <dbReference type="Pfam" id="PF01227"/>
    </source>
</evidence>
<keyword evidence="5" id="KW-0862">Zinc</keyword>
<evidence type="ECO:0000256" key="1">
    <source>
        <dbReference type="ARBA" id="ARBA00001052"/>
    </source>
</evidence>
<keyword evidence="3 5" id="KW-0554">One-carbon metabolism</keyword>
<evidence type="ECO:0000313" key="9">
    <source>
        <dbReference type="Proteomes" id="UP000676079"/>
    </source>
</evidence>
<reference evidence="8 9" key="1">
    <citation type="submission" date="2021-05" db="EMBL/GenBank/DDBJ databases">
        <title>Direct Submission.</title>
        <authorList>
            <person name="Li K."/>
            <person name="Gao J."/>
        </authorList>
    </citation>
    <scope>NUCLEOTIDE SEQUENCE [LARGE SCALE GENOMIC DNA]</scope>
    <source>
        <strain evidence="8 9">Mg02</strain>
    </source>
</reference>
<evidence type="ECO:0000256" key="4">
    <source>
        <dbReference type="ARBA" id="ARBA00022801"/>
    </source>
</evidence>
<dbReference type="Gene3D" id="3.30.1130.10">
    <property type="match status" value="1"/>
</dbReference>
<dbReference type="Gene3D" id="1.10.286.10">
    <property type="match status" value="1"/>
</dbReference>
<dbReference type="PANTHER" id="PTHR11109">
    <property type="entry name" value="GTP CYCLOHYDROLASE I"/>
    <property type="match status" value="1"/>
</dbReference>
<keyword evidence="5" id="KW-0479">Metal-binding</keyword>
<name>A0ABX8BQ03_9ACTN</name>
<dbReference type="InterPro" id="IPR043133">
    <property type="entry name" value="GTP-CH-I_C/QueF"/>
</dbReference>
<evidence type="ECO:0000313" key="8">
    <source>
        <dbReference type="EMBL" id="QUX24146.1"/>
    </source>
</evidence>
<dbReference type="Proteomes" id="UP000676079">
    <property type="component" value="Chromosome"/>
</dbReference>
<evidence type="ECO:0000256" key="6">
    <source>
        <dbReference type="SAM" id="MobiDB-lite"/>
    </source>
</evidence>
<dbReference type="HAMAP" id="MF_00223">
    <property type="entry name" value="FolE"/>
    <property type="match status" value="1"/>
</dbReference>
<dbReference type="Pfam" id="PF01227">
    <property type="entry name" value="GTP_cyclohydroI"/>
    <property type="match status" value="1"/>
</dbReference>
<dbReference type="GO" id="GO:0003934">
    <property type="term" value="F:GTP cyclohydrolase I activity"/>
    <property type="evidence" value="ECO:0007669"/>
    <property type="project" value="UniProtKB-EC"/>
</dbReference>